<reference evidence="1 2" key="1">
    <citation type="submission" date="2016-03" db="EMBL/GenBank/DDBJ databases">
        <title>Complete genome sequence of Pedobacter cryoconitis PAMC 27485.</title>
        <authorList>
            <person name="Lee J."/>
            <person name="Kim O.-S."/>
        </authorList>
    </citation>
    <scope>NUCLEOTIDE SEQUENCE [LARGE SCALE GENOMIC DNA]</scope>
    <source>
        <strain evidence="1 2">PAMC 27485</strain>
    </source>
</reference>
<dbReference type="AlphaFoldDB" id="A0A127VBW0"/>
<protein>
    <submittedName>
        <fullName evidence="1">Uncharacterized protein</fullName>
    </submittedName>
</protein>
<evidence type="ECO:0000313" key="2">
    <source>
        <dbReference type="Proteomes" id="UP000071561"/>
    </source>
</evidence>
<dbReference type="Proteomes" id="UP000071561">
    <property type="component" value="Chromosome"/>
</dbReference>
<proteinExistence type="predicted"/>
<gene>
    <name evidence="1" type="ORF">AY601_1789</name>
</gene>
<dbReference type="KEGG" id="pcm:AY601_1789"/>
<organism evidence="1 2">
    <name type="scientific">Pedobacter cryoconitis</name>
    <dbReference type="NCBI Taxonomy" id="188932"/>
    <lineage>
        <taxon>Bacteria</taxon>
        <taxon>Pseudomonadati</taxon>
        <taxon>Bacteroidota</taxon>
        <taxon>Sphingobacteriia</taxon>
        <taxon>Sphingobacteriales</taxon>
        <taxon>Sphingobacteriaceae</taxon>
        <taxon>Pedobacter</taxon>
    </lineage>
</organism>
<evidence type="ECO:0000313" key="1">
    <source>
        <dbReference type="EMBL" id="AMP98700.1"/>
    </source>
</evidence>
<dbReference type="EMBL" id="CP014504">
    <property type="protein sequence ID" value="AMP98700.1"/>
    <property type="molecule type" value="Genomic_DNA"/>
</dbReference>
<sequence length="435" mass="51058">MYAQTMISTNTLSKKGGIFFRLPFQHDSFKLDINTLNKFSDFRKPKHPYLRIQTRKISFVNELLVVGVIVGEEAEEMVYIKVKPLELLVSCSVDTDENYLGRYAYFALCDLLGASDECDFDEYYWPDFFDDKMQNKFLTTSKSKGGIKVILKTIYRGLCKPVKYLPAVKRDKVMIRRKTADIIPEALTTEEQLMGYCLLDTRSSKWHTNHVPSLISYTGIPSKDKISVKWFNNYILKPEDLPDRELTAEQQALKDICFLMGELSPVQYPKQKDSESRRVEFKKLNKANFSKVFTLWHEAFPLLQSRRYTHYHFTYGMRNIKGKPVKSGMSPCTFSNEEAELCFLWKEKSDYYKLELRFRIGGKLYELPSYFNASFFVASCMNPRKMHLLNSLMDCEILALFGETNYRMLFLKVHYEAYFSCFVDQLRDTYEFIDK</sequence>
<name>A0A127VBW0_9SPHI</name>
<accession>A0A127VBW0</accession>
<keyword evidence="2" id="KW-1185">Reference proteome</keyword>
<dbReference type="PATRIC" id="fig|188932.3.peg.1864"/>